<protein>
    <submittedName>
        <fullName evidence="2">ImmA/IrrE family metallo-endopeptidase</fullName>
    </submittedName>
</protein>
<dbReference type="PANTHER" id="PTHR43236:SF2">
    <property type="entry name" value="BLL0069 PROTEIN"/>
    <property type="match status" value="1"/>
</dbReference>
<dbReference type="InterPro" id="IPR010359">
    <property type="entry name" value="IrrE_HExxH"/>
</dbReference>
<evidence type="ECO:0000259" key="1">
    <source>
        <dbReference type="Pfam" id="PF06114"/>
    </source>
</evidence>
<keyword evidence="3" id="KW-1185">Reference proteome</keyword>
<evidence type="ECO:0000313" key="2">
    <source>
        <dbReference type="EMBL" id="MFC0541938.1"/>
    </source>
</evidence>
<dbReference type="InterPro" id="IPR052345">
    <property type="entry name" value="Rad_response_metalloprotease"/>
</dbReference>
<organism evidence="2 3">
    <name type="scientific">Kutzneria chonburiensis</name>
    <dbReference type="NCBI Taxonomy" id="1483604"/>
    <lineage>
        <taxon>Bacteria</taxon>
        <taxon>Bacillati</taxon>
        <taxon>Actinomycetota</taxon>
        <taxon>Actinomycetes</taxon>
        <taxon>Pseudonocardiales</taxon>
        <taxon>Pseudonocardiaceae</taxon>
        <taxon>Kutzneria</taxon>
    </lineage>
</organism>
<accession>A0ABV6MNS5</accession>
<dbReference type="PANTHER" id="PTHR43236">
    <property type="entry name" value="ANTITOXIN HIGA1"/>
    <property type="match status" value="1"/>
</dbReference>
<reference evidence="2 3" key="1">
    <citation type="submission" date="2024-09" db="EMBL/GenBank/DDBJ databases">
        <authorList>
            <person name="Sun Q."/>
            <person name="Mori K."/>
        </authorList>
    </citation>
    <scope>NUCLEOTIDE SEQUENCE [LARGE SCALE GENOMIC DNA]</scope>
    <source>
        <strain evidence="2 3">TBRC 1432</strain>
    </source>
</reference>
<sequence length="254" mass="28086">MELPINHEIVASMRGVVRIEEAPIPVSGFLSVTADGLVITLRITDSRGRRRFTVFHEVMHTFLPGFGTQVQYRCTPGDQPMTRDTGLEQLCDLGAAELMFPRRAFTADLAGRRADLDLVEDLAARYDGSAEATARRVASLHADRTMLLVLVPGRKPSAPRERPQLRVRYAKTGGSWPFVPRHKSVPEDGVFGRALRGEMIDEIVSSLGALTSTAITDVHVSARSYPYVDDRGEQQMRVLALITPATSHRTRHGD</sequence>
<dbReference type="RefSeq" id="WP_273942023.1">
    <property type="nucleotide sequence ID" value="NZ_CP097263.1"/>
</dbReference>
<name>A0ABV6MNS5_9PSEU</name>
<dbReference type="Gene3D" id="1.10.10.2910">
    <property type="match status" value="1"/>
</dbReference>
<comment type="caution">
    <text evidence="2">The sequence shown here is derived from an EMBL/GenBank/DDBJ whole genome shotgun (WGS) entry which is preliminary data.</text>
</comment>
<dbReference type="EMBL" id="JBHLUD010000002">
    <property type="protein sequence ID" value="MFC0541938.1"/>
    <property type="molecule type" value="Genomic_DNA"/>
</dbReference>
<gene>
    <name evidence="2" type="ORF">ACFFH7_10630</name>
</gene>
<feature type="domain" description="IrrE N-terminal-like" evidence="1">
    <location>
        <begin position="33"/>
        <end position="137"/>
    </location>
</feature>
<evidence type="ECO:0000313" key="3">
    <source>
        <dbReference type="Proteomes" id="UP001589810"/>
    </source>
</evidence>
<proteinExistence type="predicted"/>
<dbReference type="Pfam" id="PF06114">
    <property type="entry name" value="Peptidase_M78"/>
    <property type="match status" value="1"/>
</dbReference>
<dbReference type="Proteomes" id="UP001589810">
    <property type="component" value="Unassembled WGS sequence"/>
</dbReference>